<dbReference type="InterPro" id="IPR017136">
    <property type="entry name" value="UCP037205"/>
</dbReference>
<reference evidence="1 2" key="1">
    <citation type="submission" date="2019-03" db="EMBL/GenBank/DDBJ databases">
        <title>Rhodobacteraceae bacterium SM1902, a new member of the family Rhodobacteraceae isolated from Yantai.</title>
        <authorList>
            <person name="Sun Y."/>
        </authorList>
    </citation>
    <scope>NUCLEOTIDE SEQUENCE [LARGE SCALE GENOMIC DNA]</scope>
    <source>
        <strain evidence="1 2">SM1902</strain>
    </source>
</reference>
<name>A0A4R6AV55_9RHOB</name>
<keyword evidence="2" id="KW-1185">Reference proteome</keyword>
<dbReference type="OrthoDB" id="27194at2"/>
<dbReference type="PANTHER" id="PTHR37463">
    <property type="entry name" value="GSL3115 PROTEIN"/>
    <property type="match status" value="1"/>
</dbReference>
<sequence length="56" mass="6551">MPRGVKKADLPTKICATCGLPFTWRKKWARDWPQVRYCSKRCAGGRKPAEDRREPF</sequence>
<evidence type="ECO:0000313" key="1">
    <source>
        <dbReference type="EMBL" id="TDL85833.1"/>
    </source>
</evidence>
<dbReference type="Pfam" id="PF10013">
    <property type="entry name" value="DUF2256"/>
    <property type="match status" value="1"/>
</dbReference>
<accession>A0A4R6AV55</accession>
<protein>
    <submittedName>
        <fullName evidence="1">DUF2256 domain-containing protein</fullName>
    </submittedName>
</protein>
<organism evidence="1 2">
    <name type="scientific">Meridianimarinicoccus aquatilis</name>
    <dbReference type="NCBI Taxonomy" id="2552766"/>
    <lineage>
        <taxon>Bacteria</taxon>
        <taxon>Pseudomonadati</taxon>
        <taxon>Pseudomonadota</taxon>
        <taxon>Alphaproteobacteria</taxon>
        <taxon>Rhodobacterales</taxon>
        <taxon>Paracoccaceae</taxon>
        <taxon>Meridianimarinicoccus</taxon>
    </lineage>
</organism>
<gene>
    <name evidence="1" type="ORF">E2L05_14585</name>
</gene>
<proteinExistence type="predicted"/>
<comment type="caution">
    <text evidence="1">The sequence shown here is derived from an EMBL/GenBank/DDBJ whole genome shotgun (WGS) entry which is preliminary data.</text>
</comment>
<dbReference type="RefSeq" id="WP_133343638.1">
    <property type="nucleotide sequence ID" value="NZ_SMZO01000038.1"/>
</dbReference>
<evidence type="ECO:0000313" key="2">
    <source>
        <dbReference type="Proteomes" id="UP000294562"/>
    </source>
</evidence>
<dbReference type="EMBL" id="SMZO01000038">
    <property type="protein sequence ID" value="TDL85833.1"/>
    <property type="molecule type" value="Genomic_DNA"/>
</dbReference>
<dbReference type="Proteomes" id="UP000294562">
    <property type="component" value="Unassembled WGS sequence"/>
</dbReference>
<dbReference type="AlphaFoldDB" id="A0A4R6AV55"/>
<dbReference type="PANTHER" id="PTHR37463:SF1">
    <property type="entry name" value="DUF2256 DOMAIN-CONTAINING PROTEIN"/>
    <property type="match status" value="1"/>
</dbReference>